<dbReference type="EMBL" id="JBBUTG010000016">
    <property type="protein sequence ID" value="MEK8033444.1"/>
    <property type="molecule type" value="Genomic_DNA"/>
</dbReference>
<dbReference type="InterPro" id="IPR032389">
    <property type="entry name" value="GspB_C"/>
</dbReference>
<evidence type="ECO:0000259" key="2">
    <source>
        <dbReference type="Pfam" id="PF16537"/>
    </source>
</evidence>
<dbReference type="RefSeq" id="WP_341427866.1">
    <property type="nucleotide sequence ID" value="NZ_JBBUTG010000016.1"/>
</dbReference>
<name>A0ABU9BTZ4_9BURK</name>
<feature type="domain" description="Type II secretion system protein GspB C-terminal" evidence="2">
    <location>
        <begin position="200"/>
        <end position="257"/>
    </location>
</feature>
<gene>
    <name evidence="3" type="ORF">AACH06_21705</name>
</gene>
<feature type="compositionally biased region" description="Low complexity" evidence="1">
    <location>
        <begin position="164"/>
        <end position="178"/>
    </location>
</feature>
<protein>
    <submittedName>
        <fullName evidence="3">General secretion pathway protein GspB</fullName>
    </submittedName>
</protein>
<evidence type="ECO:0000256" key="1">
    <source>
        <dbReference type="SAM" id="MobiDB-lite"/>
    </source>
</evidence>
<evidence type="ECO:0000313" key="4">
    <source>
        <dbReference type="Proteomes" id="UP001371218"/>
    </source>
</evidence>
<evidence type="ECO:0000313" key="3">
    <source>
        <dbReference type="EMBL" id="MEK8033444.1"/>
    </source>
</evidence>
<feature type="compositionally biased region" description="Pro residues" evidence="1">
    <location>
        <begin position="97"/>
        <end position="112"/>
    </location>
</feature>
<comment type="caution">
    <text evidence="3">The sequence shown here is derived from an EMBL/GenBank/DDBJ whole genome shotgun (WGS) entry which is preliminary data.</text>
</comment>
<dbReference type="Proteomes" id="UP001371218">
    <property type="component" value="Unassembled WGS sequence"/>
</dbReference>
<organism evidence="3 4">
    <name type="scientific">Ideonella lacteola</name>
    <dbReference type="NCBI Taxonomy" id="2984193"/>
    <lineage>
        <taxon>Bacteria</taxon>
        <taxon>Pseudomonadati</taxon>
        <taxon>Pseudomonadota</taxon>
        <taxon>Betaproteobacteria</taxon>
        <taxon>Burkholderiales</taxon>
        <taxon>Sphaerotilaceae</taxon>
        <taxon>Ideonella</taxon>
    </lineage>
</organism>
<keyword evidence="4" id="KW-1185">Reference proteome</keyword>
<feature type="region of interest" description="Disordered" evidence="1">
    <location>
        <begin position="15"/>
        <end position="40"/>
    </location>
</feature>
<reference evidence="3 4" key="1">
    <citation type="submission" date="2024-04" db="EMBL/GenBank/DDBJ databases">
        <title>Novel species of the genus Ideonella isolated from streams.</title>
        <authorList>
            <person name="Lu H."/>
        </authorList>
    </citation>
    <scope>NUCLEOTIDE SEQUENCE [LARGE SCALE GENOMIC DNA]</scope>
    <source>
        <strain evidence="3 4">DXS29W</strain>
    </source>
</reference>
<proteinExistence type="predicted"/>
<feature type="region of interest" description="Disordered" evidence="1">
    <location>
        <begin position="96"/>
        <end position="178"/>
    </location>
</feature>
<sequence length="258" mass="26383">MSYILDALKRAEAERERGQVPGLHAQPLDSTQGPSSPPGLPRWGWIAGGGTVLVIVAALAWRMGADANAPLPVPMLPTPAAAPAALPAETTVAMAPTTPPAAEPVQAPPPQPAVAEATAPPAPVPAAPMAPAALPEPHRAPAIVATPPTSAGPTPPVAARKEPAAPAVARVPPAAAPTDTAPAAIPLWSELPASVRQQMPAWAVTGSVYSEDASSRFIMLNGEVVKEGSQPSPGVTIERIEPKSAVLRFKGQRFRLPY</sequence>
<accession>A0ABU9BTZ4</accession>
<dbReference type="Pfam" id="PF16537">
    <property type="entry name" value="T2SSB"/>
    <property type="match status" value="1"/>
</dbReference>